<gene>
    <name evidence="7" type="ORF">QR46_1260</name>
</gene>
<dbReference type="OrthoDB" id="271937at2759"/>
<dbReference type="InterPro" id="IPR048741">
    <property type="entry name" value="Pus10-like_C"/>
</dbReference>
<evidence type="ECO:0000256" key="3">
    <source>
        <dbReference type="ARBA" id="ARBA00022694"/>
    </source>
</evidence>
<accession>A0A132NXG2</accession>
<organism evidence="7 8">
    <name type="scientific">Giardia duodenalis assemblage B</name>
    <dbReference type="NCBI Taxonomy" id="1394984"/>
    <lineage>
        <taxon>Eukaryota</taxon>
        <taxon>Metamonada</taxon>
        <taxon>Diplomonadida</taxon>
        <taxon>Hexamitidae</taxon>
        <taxon>Giardiinae</taxon>
        <taxon>Giardia</taxon>
    </lineage>
</organism>
<sequence length="577" mass="65537">MTKIPEISSDLDMHRMLLTSYQENVDTDTQEIASELIAYMIRRGFCPWCIMRAALWDDISLCAFSYELLVRGFMEIFDARFPGGADLPGCPACLGVLPYCSQESFKQELVRRIQSSGFESPNYILNIRTPSCLIARDALLVHELYGCENCESQVLPANVGEDTLKELLPIPTKRMLKYILGPYCTPRLGIPVATNAHLRCVIHVEIGIPPPEIPASEYEQTSSSRRREHNALRRRGKDADEMLQGLLIDVIGRGLHKHSLIEKLANTNIPLRYQNTSITVNITLECDSIYIAGRYLKHQRYISQTGYEAKAIRESSLITPAQKDGDNEGEDWEVYGFHPKISVSSLLIPFFIAHGNSDNAVFHAAGREDIDVRMKGNGRPFIIELINSKNGLSRDWVSLAKRINTDPYVSQFIHIHEDTLVAFEKNGRELIDKLASGSNEKRKNYRAVCWTETPLPTNAEEICYSIQNLSIEQMTPIRVLHRRTALKRTKLIYELKLVRHLSAHYFVIDIFAQAGTYIKEFCNSDFGRTRPSLSELFFGESSYGEKQPEMEILQLDVLAVDMEWPPVKESGVRSVKQ</sequence>
<proteinExistence type="inferred from homology"/>
<dbReference type="Gene3D" id="3.30.70.3190">
    <property type="match status" value="1"/>
</dbReference>
<feature type="compositionally biased region" description="Basic residues" evidence="5">
    <location>
        <begin position="224"/>
        <end position="235"/>
    </location>
</feature>
<evidence type="ECO:0000313" key="8">
    <source>
        <dbReference type="Proteomes" id="UP000070089"/>
    </source>
</evidence>
<comment type="caution">
    <text evidence="7">The sequence shown here is derived from an EMBL/GenBank/DDBJ whole genome shotgun (WGS) entry which is preliminary data.</text>
</comment>
<evidence type="ECO:0000256" key="1">
    <source>
        <dbReference type="ARBA" id="ARBA00009652"/>
    </source>
</evidence>
<dbReference type="VEuPathDB" id="GiardiaDB:QR46_1260"/>
<keyword evidence="3" id="KW-0819">tRNA processing</keyword>
<dbReference type="GO" id="GO:0160148">
    <property type="term" value="F:tRNA pseudouridine(55) synthase activity"/>
    <property type="evidence" value="ECO:0007669"/>
    <property type="project" value="UniProtKB-EC"/>
</dbReference>
<dbReference type="FunFam" id="3.30.70.3190:FF:000001">
    <property type="entry name" value="tRNA pseudouridine synthase Pus10"/>
    <property type="match status" value="1"/>
</dbReference>
<dbReference type="PANTHER" id="PTHR21568">
    <property type="entry name" value="TRNA PSEUDOURIDINE SYNTHASE PUS10"/>
    <property type="match status" value="1"/>
</dbReference>
<dbReference type="EC" id="5.4.99.25" evidence="2"/>
<evidence type="ECO:0000256" key="2">
    <source>
        <dbReference type="ARBA" id="ARBA00012787"/>
    </source>
</evidence>
<dbReference type="PANTHER" id="PTHR21568:SF0">
    <property type="entry name" value="TRNA PSEUDOURIDINE SYNTHASE PUS10"/>
    <property type="match status" value="1"/>
</dbReference>
<dbReference type="Gene3D" id="3.30.70.2510">
    <property type="match status" value="1"/>
</dbReference>
<dbReference type="Pfam" id="PF21238">
    <property type="entry name" value="Pus10_C"/>
    <property type="match status" value="1"/>
</dbReference>
<feature type="domain" description="Pus10-like C-terminal" evidence="6">
    <location>
        <begin position="290"/>
        <end position="561"/>
    </location>
</feature>
<dbReference type="InterPro" id="IPR039894">
    <property type="entry name" value="Pus10-like"/>
</dbReference>
<keyword evidence="4" id="KW-0413">Isomerase</keyword>
<reference evidence="7 8" key="1">
    <citation type="journal article" date="2015" name="Mol. Biochem. Parasitol.">
        <title>Identification of polymorphic genes for use in assemblage B genotyping assays through comparative genomics of multiple assemblage B Giardia duodenalis isolates.</title>
        <authorList>
            <person name="Wielinga C."/>
            <person name="Thompson R.C."/>
            <person name="Monis P."/>
            <person name="Ryan U."/>
        </authorList>
    </citation>
    <scope>NUCLEOTIDE SEQUENCE [LARGE SCALE GENOMIC DNA]</scope>
    <source>
        <strain evidence="7 8">BAH15c1</strain>
    </source>
</reference>
<dbReference type="SUPFAM" id="SSF55120">
    <property type="entry name" value="Pseudouridine synthase"/>
    <property type="match status" value="1"/>
</dbReference>
<evidence type="ECO:0000313" key="7">
    <source>
        <dbReference type="EMBL" id="KWX14758.1"/>
    </source>
</evidence>
<dbReference type="GO" id="GO:0003723">
    <property type="term" value="F:RNA binding"/>
    <property type="evidence" value="ECO:0007669"/>
    <property type="project" value="InterPro"/>
</dbReference>
<evidence type="ECO:0000259" key="6">
    <source>
        <dbReference type="Pfam" id="PF21238"/>
    </source>
</evidence>
<protein>
    <recommendedName>
        <fullName evidence="2">tRNA pseudouridine(55) synthase</fullName>
        <ecNumber evidence="2">5.4.99.25</ecNumber>
    </recommendedName>
</protein>
<name>A0A132NXG2_GIAIN</name>
<evidence type="ECO:0000256" key="5">
    <source>
        <dbReference type="SAM" id="MobiDB-lite"/>
    </source>
</evidence>
<evidence type="ECO:0000256" key="4">
    <source>
        <dbReference type="ARBA" id="ARBA00023235"/>
    </source>
</evidence>
<dbReference type="GO" id="GO:0031119">
    <property type="term" value="P:tRNA pseudouridine synthesis"/>
    <property type="evidence" value="ECO:0007669"/>
    <property type="project" value="TreeGrafter"/>
</dbReference>
<comment type="similarity">
    <text evidence="1">Belongs to the pseudouridine synthase Pus10 family.</text>
</comment>
<dbReference type="InterPro" id="IPR020103">
    <property type="entry name" value="PsdUridine_synth_cat_dom_sf"/>
</dbReference>
<dbReference type="AlphaFoldDB" id="A0A132NXG2"/>
<dbReference type="Proteomes" id="UP000070089">
    <property type="component" value="Unassembled WGS sequence"/>
</dbReference>
<feature type="region of interest" description="Disordered" evidence="5">
    <location>
        <begin position="213"/>
        <end position="235"/>
    </location>
</feature>
<dbReference type="EMBL" id="JXTI01000024">
    <property type="protein sequence ID" value="KWX14758.1"/>
    <property type="molecule type" value="Genomic_DNA"/>
</dbReference>